<feature type="region of interest" description="Disordered" evidence="1">
    <location>
        <begin position="58"/>
        <end position="83"/>
    </location>
</feature>
<organism evidence="2 3">
    <name type="scientific">Kordia aestuariivivens</name>
    <dbReference type="NCBI Taxonomy" id="2759037"/>
    <lineage>
        <taxon>Bacteria</taxon>
        <taxon>Pseudomonadati</taxon>
        <taxon>Bacteroidota</taxon>
        <taxon>Flavobacteriia</taxon>
        <taxon>Flavobacteriales</taxon>
        <taxon>Flavobacteriaceae</taxon>
        <taxon>Kordia</taxon>
    </lineage>
</organism>
<evidence type="ECO:0008006" key="4">
    <source>
        <dbReference type="Google" id="ProtNLM"/>
    </source>
</evidence>
<dbReference type="RefSeq" id="WP_187564505.1">
    <property type="nucleotide sequence ID" value="NZ_JACGWS010000020.1"/>
</dbReference>
<dbReference type="Proteomes" id="UP000619238">
    <property type="component" value="Unassembled WGS sequence"/>
</dbReference>
<gene>
    <name evidence="2" type="ORF">H2O64_22540</name>
</gene>
<comment type="caution">
    <text evidence="2">The sequence shown here is derived from an EMBL/GenBank/DDBJ whole genome shotgun (WGS) entry which is preliminary data.</text>
</comment>
<protein>
    <recommendedName>
        <fullName evidence="4">Natural product</fullName>
    </recommendedName>
</protein>
<reference evidence="2 3" key="1">
    <citation type="submission" date="2020-07" db="EMBL/GenBank/DDBJ databases">
        <title>Description of Kordia aestuariivivens sp. nov., isolated from a tidal flat.</title>
        <authorList>
            <person name="Park S."/>
            <person name="Yoon J.-H."/>
        </authorList>
    </citation>
    <scope>NUCLEOTIDE SEQUENCE [LARGE SCALE GENOMIC DNA]</scope>
    <source>
        <strain evidence="2 3">YSTF-M3</strain>
    </source>
</reference>
<evidence type="ECO:0000313" key="3">
    <source>
        <dbReference type="Proteomes" id="UP000619238"/>
    </source>
</evidence>
<keyword evidence="3" id="KW-1185">Reference proteome</keyword>
<feature type="compositionally biased region" description="Low complexity" evidence="1">
    <location>
        <begin position="67"/>
        <end position="83"/>
    </location>
</feature>
<evidence type="ECO:0000256" key="1">
    <source>
        <dbReference type="SAM" id="MobiDB-lite"/>
    </source>
</evidence>
<dbReference type="EMBL" id="JACGWS010000020">
    <property type="protein sequence ID" value="MBC8757466.1"/>
    <property type="molecule type" value="Genomic_DNA"/>
</dbReference>
<accession>A0ABR7QFY9</accession>
<evidence type="ECO:0000313" key="2">
    <source>
        <dbReference type="EMBL" id="MBC8757466.1"/>
    </source>
</evidence>
<proteinExistence type="predicted"/>
<sequence length="83" mass="8662">MKKRSLNSLKLNKQSIAAFADELNGGYASSGLNMSCPNICKMTNEDRLLCNDLDLPAPVNPTPIDSPAPSDAAANAPMDSPAG</sequence>
<name>A0ABR7QFY9_9FLAO</name>